<sequence>MDPGARPRTHNPASLSLSPFDIATQVFSYVSDRADIASWRATCKTFARRGAPRLLNCDFYLELRHDNAQSLYRFLYADERRFELVRGHMTLAVGGMTTYLCAASSTASFDVARTSLAVRDFDATVWSEPLTGRAADAQRLRLPGDVLRASGRG</sequence>
<evidence type="ECO:0000313" key="2">
    <source>
        <dbReference type="Proteomes" id="UP000308197"/>
    </source>
</evidence>
<evidence type="ECO:0000313" key="1">
    <source>
        <dbReference type="EMBL" id="TFK88959.1"/>
    </source>
</evidence>
<evidence type="ECO:0008006" key="3">
    <source>
        <dbReference type="Google" id="ProtNLM"/>
    </source>
</evidence>
<dbReference type="Proteomes" id="UP000308197">
    <property type="component" value="Unassembled WGS sequence"/>
</dbReference>
<dbReference type="InParanoid" id="A0A5C3PJ92"/>
<gene>
    <name evidence="1" type="ORF">K466DRAFT_51080</name>
</gene>
<reference evidence="1 2" key="1">
    <citation type="journal article" date="2019" name="Nat. Ecol. Evol.">
        <title>Megaphylogeny resolves global patterns of mushroom evolution.</title>
        <authorList>
            <person name="Varga T."/>
            <person name="Krizsan K."/>
            <person name="Foldi C."/>
            <person name="Dima B."/>
            <person name="Sanchez-Garcia M."/>
            <person name="Sanchez-Ramirez S."/>
            <person name="Szollosi G.J."/>
            <person name="Szarkandi J.G."/>
            <person name="Papp V."/>
            <person name="Albert L."/>
            <person name="Andreopoulos W."/>
            <person name="Angelini C."/>
            <person name="Antonin V."/>
            <person name="Barry K.W."/>
            <person name="Bougher N.L."/>
            <person name="Buchanan P."/>
            <person name="Buyck B."/>
            <person name="Bense V."/>
            <person name="Catcheside P."/>
            <person name="Chovatia M."/>
            <person name="Cooper J."/>
            <person name="Damon W."/>
            <person name="Desjardin D."/>
            <person name="Finy P."/>
            <person name="Geml J."/>
            <person name="Haridas S."/>
            <person name="Hughes K."/>
            <person name="Justo A."/>
            <person name="Karasinski D."/>
            <person name="Kautmanova I."/>
            <person name="Kiss B."/>
            <person name="Kocsube S."/>
            <person name="Kotiranta H."/>
            <person name="LaButti K.M."/>
            <person name="Lechner B.E."/>
            <person name="Liimatainen K."/>
            <person name="Lipzen A."/>
            <person name="Lukacs Z."/>
            <person name="Mihaltcheva S."/>
            <person name="Morgado L.N."/>
            <person name="Niskanen T."/>
            <person name="Noordeloos M.E."/>
            <person name="Ohm R.A."/>
            <person name="Ortiz-Santana B."/>
            <person name="Ovrebo C."/>
            <person name="Racz N."/>
            <person name="Riley R."/>
            <person name="Savchenko A."/>
            <person name="Shiryaev A."/>
            <person name="Soop K."/>
            <person name="Spirin V."/>
            <person name="Szebenyi C."/>
            <person name="Tomsovsky M."/>
            <person name="Tulloss R.E."/>
            <person name="Uehling J."/>
            <person name="Grigoriev I.V."/>
            <person name="Vagvolgyi C."/>
            <person name="Papp T."/>
            <person name="Martin F.M."/>
            <person name="Miettinen O."/>
            <person name="Hibbett D.S."/>
            <person name="Nagy L.G."/>
        </authorList>
    </citation>
    <scope>NUCLEOTIDE SEQUENCE [LARGE SCALE GENOMIC DNA]</scope>
    <source>
        <strain evidence="1 2">HHB13444</strain>
    </source>
</reference>
<accession>A0A5C3PJ92</accession>
<name>A0A5C3PJ92_9APHY</name>
<dbReference type="AlphaFoldDB" id="A0A5C3PJ92"/>
<proteinExistence type="predicted"/>
<organism evidence="1 2">
    <name type="scientific">Polyporus arcularius HHB13444</name>
    <dbReference type="NCBI Taxonomy" id="1314778"/>
    <lineage>
        <taxon>Eukaryota</taxon>
        <taxon>Fungi</taxon>
        <taxon>Dikarya</taxon>
        <taxon>Basidiomycota</taxon>
        <taxon>Agaricomycotina</taxon>
        <taxon>Agaricomycetes</taxon>
        <taxon>Polyporales</taxon>
        <taxon>Polyporaceae</taxon>
        <taxon>Polyporus</taxon>
    </lineage>
</organism>
<keyword evidence="2" id="KW-1185">Reference proteome</keyword>
<protein>
    <recommendedName>
        <fullName evidence="3">F-box domain-containing protein</fullName>
    </recommendedName>
</protein>
<dbReference type="EMBL" id="ML211093">
    <property type="protein sequence ID" value="TFK88959.1"/>
    <property type="molecule type" value="Genomic_DNA"/>
</dbReference>